<dbReference type="Gramene" id="mRNA:HanXRQr2_Chr15g0680121">
    <property type="protein sequence ID" value="CDS:HanXRQr2_Chr15g0680121.1"/>
    <property type="gene ID" value="HanXRQr2_Chr15g0680121"/>
</dbReference>
<protein>
    <submittedName>
        <fullName evidence="2">Uncharacterized protein</fullName>
    </submittedName>
</protein>
<keyword evidence="3" id="KW-1185">Reference proteome</keyword>
<reference evidence="2" key="1">
    <citation type="journal article" date="2017" name="Nature">
        <title>The sunflower genome provides insights into oil metabolism, flowering and Asterid evolution.</title>
        <authorList>
            <person name="Badouin H."/>
            <person name="Gouzy J."/>
            <person name="Grassa C.J."/>
            <person name="Murat F."/>
            <person name="Staton S.E."/>
            <person name="Cottret L."/>
            <person name="Lelandais-Briere C."/>
            <person name="Owens G.L."/>
            <person name="Carrere S."/>
            <person name="Mayjonade B."/>
            <person name="Legrand L."/>
            <person name="Gill N."/>
            <person name="Kane N.C."/>
            <person name="Bowers J.E."/>
            <person name="Hubner S."/>
            <person name="Bellec A."/>
            <person name="Berard A."/>
            <person name="Berges H."/>
            <person name="Blanchet N."/>
            <person name="Boniface M.C."/>
            <person name="Brunel D."/>
            <person name="Catrice O."/>
            <person name="Chaidir N."/>
            <person name="Claudel C."/>
            <person name="Donnadieu C."/>
            <person name="Faraut T."/>
            <person name="Fievet G."/>
            <person name="Helmstetter N."/>
            <person name="King M."/>
            <person name="Knapp S.J."/>
            <person name="Lai Z."/>
            <person name="Le Paslier M.C."/>
            <person name="Lippi Y."/>
            <person name="Lorenzon L."/>
            <person name="Mandel J.R."/>
            <person name="Marage G."/>
            <person name="Marchand G."/>
            <person name="Marquand E."/>
            <person name="Bret-Mestries E."/>
            <person name="Morien E."/>
            <person name="Nambeesan S."/>
            <person name="Nguyen T."/>
            <person name="Pegot-Espagnet P."/>
            <person name="Pouilly N."/>
            <person name="Raftis F."/>
            <person name="Sallet E."/>
            <person name="Schiex T."/>
            <person name="Thomas J."/>
            <person name="Vandecasteele C."/>
            <person name="Vares D."/>
            <person name="Vear F."/>
            <person name="Vautrin S."/>
            <person name="Crespi M."/>
            <person name="Mangin B."/>
            <person name="Burke J.M."/>
            <person name="Salse J."/>
            <person name="Munos S."/>
            <person name="Vincourt P."/>
            <person name="Rieseberg L.H."/>
            <person name="Langlade N.B."/>
        </authorList>
    </citation>
    <scope>NUCLEOTIDE SEQUENCE</scope>
    <source>
        <tissue evidence="2">Leaves</tissue>
    </source>
</reference>
<sequence length="55" mass="5937">MTLTKPKVHPMLAQGSQATLQSTPRSENTMSPNITSLPTHSTILQTPRAHRTPSG</sequence>
<feature type="region of interest" description="Disordered" evidence="1">
    <location>
        <begin position="1"/>
        <end position="55"/>
    </location>
</feature>
<evidence type="ECO:0000313" key="2">
    <source>
        <dbReference type="EMBL" id="KAF5763432.1"/>
    </source>
</evidence>
<feature type="compositionally biased region" description="Polar residues" evidence="1">
    <location>
        <begin position="14"/>
        <end position="45"/>
    </location>
</feature>
<reference evidence="2" key="2">
    <citation type="submission" date="2020-06" db="EMBL/GenBank/DDBJ databases">
        <title>Helianthus annuus Genome sequencing and assembly Release 2.</title>
        <authorList>
            <person name="Gouzy J."/>
            <person name="Langlade N."/>
            <person name="Munos S."/>
        </authorList>
    </citation>
    <scope>NUCLEOTIDE SEQUENCE</scope>
    <source>
        <tissue evidence="2">Leaves</tissue>
    </source>
</reference>
<accession>A0A9K3DY67</accession>
<dbReference type="EMBL" id="MNCJ02000330">
    <property type="protein sequence ID" value="KAF5763432.1"/>
    <property type="molecule type" value="Genomic_DNA"/>
</dbReference>
<evidence type="ECO:0000313" key="3">
    <source>
        <dbReference type="Proteomes" id="UP000215914"/>
    </source>
</evidence>
<evidence type="ECO:0000256" key="1">
    <source>
        <dbReference type="SAM" id="MobiDB-lite"/>
    </source>
</evidence>
<comment type="caution">
    <text evidence="2">The sequence shown here is derived from an EMBL/GenBank/DDBJ whole genome shotgun (WGS) entry which is preliminary data.</text>
</comment>
<dbReference type="Proteomes" id="UP000215914">
    <property type="component" value="Unassembled WGS sequence"/>
</dbReference>
<proteinExistence type="predicted"/>
<dbReference type="AlphaFoldDB" id="A0A9K3DY67"/>
<name>A0A9K3DY67_HELAN</name>
<organism evidence="2 3">
    <name type="scientific">Helianthus annuus</name>
    <name type="common">Common sunflower</name>
    <dbReference type="NCBI Taxonomy" id="4232"/>
    <lineage>
        <taxon>Eukaryota</taxon>
        <taxon>Viridiplantae</taxon>
        <taxon>Streptophyta</taxon>
        <taxon>Embryophyta</taxon>
        <taxon>Tracheophyta</taxon>
        <taxon>Spermatophyta</taxon>
        <taxon>Magnoliopsida</taxon>
        <taxon>eudicotyledons</taxon>
        <taxon>Gunneridae</taxon>
        <taxon>Pentapetalae</taxon>
        <taxon>asterids</taxon>
        <taxon>campanulids</taxon>
        <taxon>Asterales</taxon>
        <taxon>Asteraceae</taxon>
        <taxon>Asteroideae</taxon>
        <taxon>Heliantheae alliance</taxon>
        <taxon>Heliantheae</taxon>
        <taxon>Helianthus</taxon>
    </lineage>
</organism>
<gene>
    <name evidence="2" type="ORF">HanXRQr2_Chr15g0680121</name>
</gene>